<dbReference type="OMA" id="RTGTSFC"/>
<dbReference type="PANTHER" id="PTHR22950:SF674">
    <property type="entry name" value="AMINO ACID TRANSPORTER AVT3A"/>
    <property type="match status" value="1"/>
</dbReference>
<keyword evidence="3" id="KW-0029">Amino-acid transport</keyword>
<evidence type="ECO:0000259" key="7">
    <source>
        <dbReference type="Pfam" id="PF01490"/>
    </source>
</evidence>
<reference evidence="8 9" key="1">
    <citation type="submission" date="2017-09" db="EMBL/GenBank/DDBJ databases">
        <authorList>
            <consortium name="International Durum Wheat Genome Sequencing Consortium (IDWGSC)"/>
            <person name="Milanesi L."/>
        </authorList>
    </citation>
    <scope>NUCLEOTIDE SEQUENCE [LARGE SCALE GENOMIC DNA]</scope>
    <source>
        <strain evidence="9">cv. Svevo</strain>
    </source>
</reference>
<feature type="transmembrane region" description="Helical" evidence="6">
    <location>
        <begin position="171"/>
        <end position="194"/>
    </location>
</feature>
<gene>
    <name evidence="8" type="ORF">TRITD_2Bv1G200180</name>
</gene>
<feature type="transmembrane region" description="Helical" evidence="6">
    <location>
        <begin position="331"/>
        <end position="351"/>
    </location>
</feature>
<keyword evidence="3" id="KW-0813">Transport</keyword>
<dbReference type="AlphaFoldDB" id="A0A9R1RQL5"/>
<protein>
    <recommendedName>
        <fullName evidence="7">Amino acid transporter transmembrane domain-containing protein</fullName>
    </recommendedName>
</protein>
<feature type="transmembrane region" description="Helical" evidence="6">
    <location>
        <begin position="363"/>
        <end position="387"/>
    </location>
</feature>
<keyword evidence="9" id="KW-1185">Reference proteome</keyword>
<dbReference type="Pfam" id="PF01490">
    <property type="entry name" value="Aa_trans"/>
    <property type="match status" value="1"/>
</dbReference>
<dbReference type="GO" id="GO:0005774">
    <property type="term" value="C:vacuolar membrane"/>
    <property type="evidence" value="ECO:0007669"/>
    <property type="project" value="TreeGrafter"/>
</dbReference>
<dbReference type="EMBL" id="LT934114">
    <property type="protein sequence ID" value="VAH50436.1"/>
    <property type="molecule type" value="Genomic_DNA"/>
</dbReference>
<dbReference type="InterPro" id="IPR013057">
    <property type="entry name" value="AA_transpt_TM"/>
</dbReference>
<organism evidence="8 9">
    <name type="scientific">Triticum turgidum subsp. durum</name>
    <name type="common">Durum wheat</name>
    <name type="synonym">Triticum durum</name>
    <dbReference type="NCBI Taxonomy" id="4567"/>
    <lineage>
        <taxon>Eukaryota</taxon>
        <taxon>Viridiplantae</taxon>
        <taxon>Streptophyta</taxon>
        <taxon>Embryophyta</taxon>
        <taxon>Tracheophyta</taxon>
        <taxon>Spermatophyta</taxon>
        <taxon>Magnoliopsida</taxon>
        <taxon>Liliopsida</taxon>
        <taxon>Poales</taxon>
        <taxon>Poaceae</taxon>
        <taxon>BOP clade</taxon>
        <taxon>Pooideae</taxon>
        <taxon>Triticodae</taxon>
        <taxon>Triticeae</taxon>
        <taxon>Triticinae</taxon>
        <taxon>Triticum</taxon>
    </lineage>
</organism>
<evidence type="ECO:0000256" key="2">
    <source>
        <dbReference type="ARBA" id="ARBA00022692"/>
    </source>
</evidence>
<feature type="transmembrane region" description="Helical" evidence="6">
    <location>
        <begin position="440"/>
        <end position="459"/>
    </location>
</feature>
<feature type="domain" description="Amino acid transporter transmembrane" evidence="7">
    <location>
        <begin position="141"/>
        <end position="520"/>
    </location>
</feature>
<evidence type="ECO:0000313" key="8">
    <source>
        <dbReference type="EMBL" id="VAH50436.1"/>
    </source>
</evidence>
<accession>A0A9R1RQL5</accession>
<keyword evidence="5 6" id="KW-0472">Membrane</keyword>
<feature type="transmembrane region" description="Helical" evidence="6">
    <location>
        <begin position="287"/>
        <end position="308"/>
    </location>
</feature>
<feature type="transmembrane region" description="Helical" evidence="6">
    <location>
        <begin position="399"/>
        <end position="419"/>
    </location>
</feature>
<dbReference type="GO" id="GO:0015179">
    <property type="term" value="F:L-amino acid transmembrane transporter activity"/>
    <property type="evidence" value="ECO:0007669"/>
    <property type="project" value="TreeGrafter"/>
</dbReference>
<evidence type="ECO:0000256" key="1">
    <source>
        <dbReference type="ARBA" id="ARBA00004141"/>
    </source>
</evidence>
<dbReference type="Gramene" id="TRITD2Bv1G200180.1">
    <property type="protein sequence ID" value="TRITD2Bv1G200180.1"/>
    <property type="gene ID" value="TRITD2Bv1G200180"/>
</dbReference>
<evidence type="ECO:0000313" key="9">
    <source>
        <dbReference type="Proteomes" id="UP000324705"/>
    </source>
</evidence>
<evidence type="ECO:0000256" key="6">
    <source>
        <dbReference type="SAM" id="Phobius"/>
    </source>
</evidence>
<evidence type="ECO:0000256" key="5">
    <source>
        <dbReference type="ARBA" id="ARBA00023136"/>
    </source>
</evidence>
<feature type="transmembrane region" description="Helical" evidence="6">
    <location>
        <begin position="465"/>
        <end position="485"/>
    </location>
</feature>
<dbReference type="PANTHER" id="PTHR22950">
    <property type="entry name" value="AMINO ACID TRANSPORTER"/>
    <property type="match status" value="1"/>
</dbReference>
<feature type="transmembrane region" description="Helical" evidence="6">
    <location>
        <begin position="146"/>
        <end position="165"/>
    </location>
</feature>
<feature type="transmembrane region" description="Helical" evidence="6">
    <location>
        <begin position="262"/>
        <end position="280"/>
    </location>
</feature>
<keyword evidence="4 6" id="KW-1133">Transmembrane helix</keyword>
<keyword evidence="2 6" id="KW-0812">Transmembrane</keyword>
<feature type="transmembrane region" description="Helical" evidence="6">
    <location>
        <begin position="497"/>
        <end position="518"/>
    </location>
</feature>
<evidence type="ECO:0000256" key="4">
    <source>
        <dbReference type="ARBA" id="ARBA00022989"/>
    </source>
</evidence>
<comment type="subcellular location">
    <subcellularLocation>
        <location evidence="1">Membrane</location>
        <topology evidence="1">Multi-pass membrane protein</topology>
    </subcellularLocation>
</comment>
<feature type="transmembrane region" description="Helical" evidence="6">
    <location>
        <begin position="228"/>
        <end position="250"/>
    </location>
</feature>
<evidence type="ECO:0000256" key="3">
    <source>
        <dbReference type="ARBA" id="ARBA00022970"/>
    </source>
</evidence>
<proteinExistence type="predicted"/>
<sequence length="530" mass="56137">MSPPLHPPAVYIEISRTTTSGPLPHKTYRTSAPWSISMDQVHAIFPKRKSTAPRPPSQNGSANDRGCPLIPNFLGTQHVTVVSSIASSNKRSHQLIRSCVRFGSSPAMGFDKEASSSSSGLDAAALLPKHGGAGVGARLSSQPKTFANVFIAVVGSGVLGLPYTFSRTGWAAGSILLLAVAGLTFHCMMLLVACRRRLADEHPKIASFGDLGAAVYGAAGRHTVDAMLVLSQASFCVGYLIFIANTLAHLHPIGDPSESSPLLTAKALFIWVMLPFQLGLNSIKTLTLLAPLSIFADVVDLGAMGVVLGQDVSTWLTERPPVFAFGGPTELLYGLGVAVYAFEGIGMVLPLEAEAADKRKFGGTLGLSMVFIAVMYGLFGAMGYLAFGASTRDIITTNLGAGWLSVTVQLGLCINLFFTMPVMMNPVYEVAERLLYGKRYAWWLRWILVVFVGLMAMLVPNFADFLSLVGSSVCVLLGFVLPAAFHMKVLGAEIGWPALIADVAVIVVGLALSASGTWTSLAHMFGASNA</sequence>
<dbReference type="Proteomes" id="UP000324705">
    <property type="component" value="Chromosome 2B"/>
</dbReference>
<name>A0A9R1RQL5_TRITD</name>